<proteinExistence type="predicted"/>
<dbReference type="PROSITE" id="PS50846">
    <property type="entry name" value="HMA_2"/>
    <property type="match status" value="1"/>
</dbReference>
<dbReference type="EMBL" id="VUMO01000004">
    <property type="protein sequence ID" value="MSS19680.1"/>
    <property type="molecule type" value="Genomic_DNA"/>
</dbReference>
<dbReference type="GO" id="GO:0046872">
    <property type="term" value="F:metal ion binding"/>
    <property type="evidence" value="ECO:0007669"/>
    <property type="project" value="InterPro"/>
</dbReference>
<dbReference type="SUPFAM" id="SSF55008">
    <property type="entry name" value="HMA, heavy metal-associated domain"/>
    <property type="match status" value="1"/>
</dbReference>
<dbReference type="RefSeq" id="WP_154576085.1">
    <property type="nucleotide sequence ID" value="NZ_VUMO01000004.1"/>
</dbReference>
<evidence type="ECO:0000259" key="1">
    <source>
        <dbReference type="PROSITE" id="PS50846"/>
    </source>
</evidence>
<protein>
    <submittedName>
        <fullName evidence="2">Heavy-metal-associated domain-containing protein</fullName>
    </submittedName>
</protein>
<name>A0A7X2NFQ0_9FIRM</name>
<evidence type="ECO:0000313" key="2">
    <source>
        <dbReference type="EMBL" id="MSS19680.1"/>
    </source>
</evidence>
<dbReference type="InterPro" id="IPR006121">
    <property type="entry name" value="HMA_dom"/>
</dbReference>
<dbReference type="Gene3D" id="3.30.70.100">
    <property type="match status" value="1"/>
</dbReference>
<keyword evidence="3" id="KW-1185">Reference proteome</keyword>
<dbReference type="Pfam" id="PF00403">
    <property type="entry name" value="HMA"/>
    <property type="match status" value="1"/>
</dbReference>
<sequence length="127" mass="14293">MTATIMIILVLAVIVFIAVKSARKRFSGDGSCCGSGGDKWIDEKKKLNYPIIAEKEVKIQGMSCENCQGRIQRQLDRIDGVSAEVDWEKGVAKISEDREVSDDIIKRTIERLDYKVMCVRTVPLNQE</sequence>
<feature type="domain" description="HMA" evidence="1">
    <location>
        <begin position="53"/>
        <end position="117"/>
    </location>
</feature>
<dbReference type="CDD" id="cd00371">
    <property type="entry name" value="HMA"/>
    <property type="match status" value="1"/>
</dbReference>
<organism evidence="2 3">
    <name type="scientific">Pseudoramibacter porci</name>
    <dbReference type="NCBI Taxonomy" id="2606631"/>
    <lineage>
        <taxon>Bacteria</taxon>
        <taxon>Bacillati</taxon>
        <taxon>Bacillota</taxon>
        <taxon>Clostridia</taxon>
        <taxon>Eubacteriales</taxon>
        <taxon>Eubacteriaceae</taxon>
        <taxon>Pseudoramibacter</taxon>
    </lineage>
</organism>
<gene>
    <name evidence="2" type="ORF">FYJ52_04575</name>
</gene>
<reference evidence="2 3" key="1">
    <citation type="submission" date="2019-08" db="EMBL/GenBank/DDBJ databases">
        <title>In-depth cultivation of the pig gut microbiome towards novel bacterial diversity and tailored functional studies.</title>
        <authorList>
            <person name="Wylensek D."/>
            <person name="Hitch T.C.A."/>
            <person name="Clavel T."/>
        </authorList>
    </citation>
    <scope>NUCLEOTIDE SEQUENCE [LARGE SCALE GENOMIC DNA]</scope>
    <source>
        <strain evidence="2 3">RF-744-FAT-4</strain>
    </source>
</reference>
<dbReference type="AlphaFoldDB" id="A0A7X2NFQ0"/>
<evidence type="ECO:0000313" key="3">
    <source>
        <dbReference type="Proteomes" id="UP000461754"/>
    </source>
</evidence>
<dbReference type="InterPro" id="IPR036163">
    <property type="entry name" value="HMA_dom_sf"/>
</dbReference>
<accession>A0A7X2NFQ0</accession>
<comment type="caution">
    <text evidence="2">The sequence shown here is derived from an EMBL/GenBank/DDBJ whole genome shotgun (WGS) entry which is preliminary data.</text>
</comment>
<dbReference type="Proteomes" id="UP000461754">
    <property type="component" value="Unassembled WGS sequence"/>
</dbReference>